<dbReference type="HOGENOM" id="CLU_226049_0_0_5"/>
<dbReference type="Gene3D" id="1.20.5.170">
    <property type="match status" value="10"/>
</dbReference>
<evidence type="ECO:0000259" key="12">
    <source>
        <dbReference type="Pfam" id="PF03895"/>
    </source>
</evidence>
<dbReference type="RefSeq" id="WP_010704633.1">
    <property type="nucleotide sequence ID" value="NZ_KB915632.1"/>
</dbReference>
<evidence type="ECO:0000256" key="11">
    <source>
        <dbReference type="SAM" id="Coils"/>
    </source>
</evidence>
<evidence type="ECO:0000256" key="10">
    <source>
        <dbReference type="ARBA" id="ARBA00023237"/>
    </source>
</evidence>
<dbReference type="Gene3D" id="4.10.80.270">
    <property type="match status" value="3"/>
</dbReference>
<evidence type="ECO:0000256" key="6">
    <source>
        <dbReference type="ARBA" id="ARBA00022692"/>
    </source>
</evidence>
<evidence type="ECO:0000259" key="14">
    <source>
        <dbReference type="Pfam" id="PF05662"/>
    </source>
</evidence>
<feature type="domain" description="Trimeric autotransporter adhesin YadA-like stalk" evidence="14">
    <location>
        <begin position="2475"/>
        <end position="2512"/>
    </location>
</feature>
<feature type="domain" description="Trimeric autotransporter adhesin YadA-like stalk" evidence="14">
    <location>
        <begin position="556"/>
        <end position="580"/>
    </location>
</feature>
<dbReference type="EMBL" id="AGWD01000008">
    <property type="protein sequence ID" value="ENN95205.1"/>
    <property type="molecule type" value="Genomic_DNA"/>
</dbReference>
<dbReference type="Pfam" id="PF03895">
    <property type="entry name" value="YadA_anchor"/>
    <property type="match status" value="1"/>
</dbReference>
<feature type="domain" description="Trimeric autotransporter adhesin YadA-like stalk" evidence="14">
    <location>
        <begin position="1790"/>
        <end position="1827"/>
    </location>
</feature>
<keyword evidence="4" id="KW-0813">Transport</keyword>
<dbReference type="Gene3D" id="6.10.250.2040">
    <property type="match status" value="3"/>
</dbReference>
<feature type="domain" description="Trimeric autotransporter adhesin YadA-like stalk" evidence="14">
    <location>
        <begin position="2363"/>
        <end position="2395"/>
    </location>
</feature>
<dbReference type="Gene3D" id="2.20.70.140">
    <property type="match status" value="1"/>
</dbReference>
<evidence type="ECO:0000256" key="7">
    <source>
        <dbReference type="ARBA" id="ARBA00022729"/>
    </source>
</evidence>
<keyword evidence="10" id="KW-0998">Cell outer membrane</keyword>
<feature type="domain" description="Trimeric autotransporter adhesin YadA-like stalk" evidence="14">
    <location>
        <begin position="884"/>
        <end position="922"/>
    </location>
</feature>
<evidence type="ECO:0000256" key="3">
    <source>
        <dbReference type="ARBA" id="ARBA00005848"/>
    </source>
</evidence>
<dbReference type="SUPFAM" id="SSF54523">
    <property type="entry name" value="Pili subunits"/>
    <property type="match status" value="1"/>
</dbReference>
<organism evidence="15 16">
    <name type="scientific">Bartonella vinsonii subsp. berkhoffii str. Tweed</name>
    <dbReference type="NCBI Taxonomy" id="1094502"/>
    <lineage>
        <taxon>Bacteria</taxon>
        <taxon>Pseudomonadati</taxon>
        <taxon>Pseudomonadota</taxon>
        <taxon>Alphaproteobacteria</taxon>
        <taxon>Hyphomicrobiales</taxon>
        <taxon>Bartonellaceae</taxon>
        <taxon>Bartonella</taxon>
    </lineage>
</organism>
<dbReference type="Pfam" id="PF05658">
    <property type="entry name" value="YadA_head"/>
    <property type="match status" value="4"/>
</dbReference>
<dbReference type="GO" id="GO:0009986">
    <property type="term" value="C:cell surface"/>
    <property type="evidence" value="ECO:0007669"/>
    <property type="project" value="UniProtKB-SubCell"/>
</dbReference>
<dbReference type="InterPro" id="IPR045584">
    <property type="entry name" value="Pilin-like"/>
</dbReference>
<gene>
    <name evidence="15" type="primary">badA6</name>
    <name evidence="15" type="ORF">BVtw_02010</name>
</gene>
<reference evidence="15 16" key="1">
    <citation type="journal article" date="2013" name="PLoS Genet.">
        <title>A gene transfer agent and a dynamic repertoire of secretion systems hold the keys to the explosive radiation of the emerging pathogen Bartonella.</title>
        <authorList>
            <person name="Guy L."/>
            <person name="Nystedt B."/>
            <person name="Toft C."/>
            <person name="Zaremba-Niedzwiedzka K."/>
            <person name="Berglund E.C."/>
            <person name="Granberg F."/>
            <person name="Naslund K."/>
            <person name="Eriksson A.S."/>
            <person name="Andersson S.G."/>
        </authorList>
    </citation>
    <scope>NUCLEOTIDE SEQUENCE [LARGE SCALE GENOMIC DNA]</scope>
    <source>
        <strain evidence="15">Tweed</strain>
    </source>
</reference>
<feature type="domain" description="Trimeric autotransporter adhesin YadA-like C-terminal membrane anchor" evidence="12">
    <location>
        <begin position="2649"/>
        <end position="2704"/>
    </location>
</feature>
<feature type="domain" description="Trimeric autotransporter adhesin YadA-like stalk" evidence="14">
    <location>
        <begin position="1989"/>
        <end position="2008"/>
    </location>
</feature>
<feature type="domain" description="Trimeric autotransporter adhesin YadA-like head" evidence="13">
    <location>
        <begin position="261"/>
        <end position="282"/>
    </location>
</feature>
<evidence type="ECO:0000256" key="4">
    <source>
        <dbReference type="ARBA" id="ARBA00022448"/>
    </source>
</evidence>
<dbReference type="Gene3D" id="3.30.1300.30">
    <property type="entry name" value="GSPII I/J protein-like"/>
    <property type="match status" value="1"/>
</dbReference>
<feature type="domain" description="Trimeric autotransporter adhesin YadA-like head" evidence="13">
    <location>
        <begin position="341"/>
        <end position="367"/>
    </location>
</feature>
<evidence type="ECO:0000256" key="2">
    <source>
        <dbReference type="ARBA" id="ARBA00004442"/>
    </source>
</evidence>
<feature type="domain" description="Trimeric autotransporter adhesin YadA-like head" evidence="13">
    <location>
        <begin position="222"/>
        <end position="242"/>
    </location>
</feature>
<feature type="domain" description="Trimeric autotransporter adhesin YadA-like stalk" evidence="14">
    <location>
        <begin position="2242"/>
        <end position="2275"/>
    </location>
</feature>
<dbReference type="Proteomes" id="UP000014011">
    <property type="component" value="Unassembled WGS sequence"/>
</dbReference>
<protein>
    <submittedName>
        <fullName evidence="15">Surface protein/Bartonella adhesin</fullName>
    </submittedName>
</protein>
<evidence type="ECO:0000256" key="5">
    <source>
        <dbReference type="ARBA" id="ARBA00022452"/>
    </source>
</evidence>
<dbReference type="CDD" id="cd12820">
    <property type="entry name" value="LbR_YadA-like"/>
    <property type="match status" value="1"/>
</dbReference>
<feature type="domain" description="Trimeric autotransporter adhesin YadA-like stalk" evidence="14">
    <location>
        <begin position="2108"/>
        <end position="2145"/>
    </location>
</feature>
<dbReference type="Gene3D" id="2.150.10.10">
    <property type="entry name" value="Serralysin-like metalloprotease, C-terminal"/>
    <property type="match status" value="3"/>
</dbReference>
<dbReference type="InterPro" id="IPR008640">
    <property type="entry name" value="Adhesin_Head_dom"/>
</dbReference>
<feature type="domain" description="Trimeric autotransporter adhesin YadA-like stalk" evidence="14">
    <location>
        <begin position="1022"/>
        <end position="1056"/>
    </location>
</feature>
<evidence type="ECO:0000256" key="1">
    <source>
        <dbReference type="ARBA" id="ARBA00004241"/>
    </source>
</evidence>
<dbReference type="InterPro" id="IPR008635">
    <property type="entry name" value="Coiled_stalk_dom"/>
</dbReference>
<feature type="domain" description="Trimeric autotransporter adhesin YadA-like stalk" evidence="14">
    <location>
        <begin position="1222"/>
        <end position="1262"/>
    </location>
</feature>
<dbReference type="PATRIC" id="fig|1094502.3.peg.254"/>
<accession>N6VMU7</accession>
<evidence type="ECO:0000259" key="13">
    <source>
        <dbReference type="Pfam" id="PF05658"/>
    </source>
</evidence>
<evidence type="ECO:0000313" key="16">
    <source>
        <dbReference type="Proteomes" id="UP000014011"/>
    </source>
</evidence>
<comment type="subcellular location">
    <subcellularLocation>
        <location evidence="2">Cell outer membrane</location>
    </subcellularLocation>
    <subcellularLocation>
        <location evidence="1">Cell surface</location>
    </subcellularLocation>
</comment>
<feature type="domain" description="Trimeric autotransporter adhesin YadA-like stalk" evidence="14">
    <location>
        <begin position="1664"/>
        <end position="1699"/>
    </location>
</feature>
<comment type="similarity">
    <text evidence="3">Belongs to the autotransporter-2 (AT-2) (TC 1.B.40) family.</text>
</comment>
<sequence length="2708" mass="287160">MKKLYAIQTTMRNLKNSRFSFVKVMLLLAIMIAFLSNVFSVNAGDVQPKNVKANEKAKSSRISSSVPVNEQVTASDPMNAGVMNVDVTASAEGLQANDVGAEVSFMEGQGAPVTERALVSYNDPTSLRARLAANTGSQQFVQSDEKPSIINVSDLLQSTLNNGMQRAVDKGVVGTNVVFGNDLKFAPKVHNETDNVVIGTNISMLDVDSVAVGFGVQVDQSQAVAVGHLAHAVGKKSIAIGGEGRVDNNPIPPEGRTVSGGDYSIAVGHRAKTSKADGIAIGHMAHTTGISSVAIGGDYNKKSEHGDDDYTTAGADYTTAVGAVSKALGYGSTVLGHRAYASAEKAISIGLYSKASEAGSIALGTDSNVTVKDGIALGRDSVASRDAGILGYAPSLKGTTTNTKAQWKSTHGVVSVGDYDKNITRQITGVAAGSELSDAVNVGQLKDLEDVVRKNGWKLSVDNANGTTVPMNSGVDFSAESKNLKITKGDKDNKVKFDLAKDVTLSSAKMGGGTTLDATGLVIVNGPKITTTGISAGNKEIKDIKNGDLSATSNQAVNGSQLFETNKNVTTVSNDLKTVAQHVAQYFGGGAGYTNGKWSDPNFKVNTFKSDGSTVESTYHTVAEALADVGSSFTNIKNKINAERSNELVKWDEDTKSINIGKEKGDAKISIADKGSQSRILSGLKEAEKGDEAVNKAQLDQNVHKLSNDINNVRSVAVFYDTEEVSAFTRSVRKEVKKNSVTFGNPKEGTVGLHNVGNGNIAKDSHDAVNGSQLYSMGDTVATYFGGSASFKDGSLIAPTYKISNVTEDGKATEKSYNDVGNAFVGLDTSVKNVNTHLTNEVKKFEEKITNITQEVQGDALLWSKDAHAFVATHGEKDSKTNSKITSLLDGAINDSSTDAVTGKQLHTLGTGVAKSLGGNAKYENGTWSDPTFKVKSFAFDGSFSDSTYNDVASAFEGVGTSFEKVKDSITNVKNEITQEIKNEITTVQGDALLWDNAKSAFVATHGKEGSKTNSKLTSLLDGTINDSSTDAVTGKQLHSLGDKVAKSLGGGANYENGTWISPKFTVKTVKDDGETIEERKYDTVAEALAGVGTSFTNIKNDITNVVSDSLVKWDEDTKSINIGKEKDDAKISIADKNSKSRTLSGLKAAEKGDEAVNKAQLDENVNTLTNEIKDVRSVAVFYDTEENSEDSDVSTFMRSARKAKRNSVTFGNPKEGTVGLHNVGDGNIAKDSHDAVNGSQLYSMGDTVATYFGGSASFKDGSLTAPTYKISNVTDDGKATEKSYNDVGSAFAGLDTSVKNVNTHLTQEVKKFEEKITNITQAVQGDALLWSKSDNAFVATHGENKGNSKITSLQAGQIAEASSDAINGSQLYSVGDTVAKYFGGGAGYKNGEWTAPQFTVKKFSAEGEATEENYNNVADAFAEISSSVTKIHNEFKDEINTVVSDNLVKQDKDRAPITIGKETDGVEINIQNKNKEDRVLSGVKEASKDNEAVNKAQLEKSLKELSKNIQSEDSAVILYDKGTDGKTDYSNVTFGKGKDSTPVGLHNVADGKIAKDSRDAITGGQVNKIGEDVAKFLGGNAKFSDGAFTEPTYKLSKVSTEGNVEEAEFKNVGSAFVSLDENIKNVNERIKDVSESVAQDSLNWNEGKKAFVATHGEDKANSKITSLLDGAIDDSSTDAVTGKQLHALGDKVAKSLGGDAGYAEGKWTAPKFTVKTVNENGSAVEEHEYDTVVAAFAGVGASFENLQKEITQSNTEVAENIKQNALLWSEKDHAFVATHGKDGEKVNSKITSLQAGAISESSTDAVNGSQLYSMGSDVAKYLGGGAGYAEGKWTAPSFKVKSVNEDGKTEDKEYSDVASAFAEVGTSFTNIKNEINKEITNVVSDSLVKFDEKTNLIKIGGEKEGASINIADKDSKDRILSGVKKAENDNEAVNKGQLDESLKDLSNSLQSDDSAVVHYDKKDDDTSSINYTSVTFGKGKDSAPVSLHNVADGTLSEGSHDVVNGGQVSKIGEDLAKFLGGEASFKDGAFTGPTYKLSKVSKDGQLEDKSFENVGAAFTGLDENIKNVNQRIKDVSESVAQDSLNWNEKEGAFVAQHGEEGNKTNSKITSLQAGAISDSSTDAVNGSQLYSLNTTLAQYLGGGSGYVEGKWTAPSFKVKTINEDGSAVEEQSYESVAEAFAGVGTSFTNIHNEVKNEINKVVGDSLVKQDEETKVIKIGGEKTGNEITIANSDGAARSLSGVKAASLSATSTEAVNGSQLYSLNTTLAKYLGGGAEYKDGEWKAPEFKVTTYDDGGVSHEESYESVAAAFAGVSSSFMKLHNEVSNNLEQNALLWSDEDQAFVALHGKGGDRSKSKLKSLLDGDISEGSTEAITGNQLYSLNTTLAKYFGGEAGYKDGAWTAPSFKVLQFNADGSSSSKQSYPDVASAFDGVSESMTSINDRVQEVEKNVASNGLNWNEETGSYDARHKGEASKITNVAAGKIEKGSQEVVNGGQLWITNEKIKDVENRVDTIDQQVQDITIAVTDGAVNYDKDADGKKTNSITLKGGNESEPVLIDNLADGRIEKGSKEAINGGQLHDYTDQQMKIVLDDAKKYTDDQVGSIVKNGINEAKSYTDIKFETLSYVVEDVRKEARQAAAIGLAVSNLRYYDIPGSLSVSFGSGTWRSQSAIAFGAGYTSEDGNIRSNISVTSAGGHWGVGAGVTLRLR</sequence>
<evidence type="ECO:0000313" key="15">
    <source>
        <dbReference type="EMBL" id="ENN95205.1"/>
    </source>
</evidence>
<dbReference type="Gene3D" id="6.10.250.2030">
    <property type="match status" value="6"/>
</dbReference>
<feature type="domain" description="Trimeric autotransporter adhesin YadA-like stalk" evidence="14">
    <location>
        <begin position="754"/>
        <end position="794"/>
    </location>
</feature>
<name>N6VMU7_BARVB</name>
<dbReference type="GO" id="GO:0009279">
    <property type="term" value="C:cell outer membrane"/>
    <property type="evidence" value="ECO:0007669"/>
    <property type="project" value="UniProtKB-SubCell"/>
</dbReference>
<dbReference type="InterPro" id="IPR005594">
    <property type="entry name" value="YadA_C"/>
</dbReference>
<evidence type="ECO:0000256" key="8">
    <source>
        <dbReference type="ARBA" id="ARBA00022927"/>
    </source>
</evidence>
<dbReference type="NCBIfam" id="NF033870">
    <property type="entry name" value="VOMP_auto_Cterm"/>
    <property type="match status" value="1"/>
</dbReference>
<dbReference type="InterPro" id="IPR011049">
    <property type="entry name" value="Serralysin-like_metalloprot_C"/>
</dbReference>
<dbReference type="SUPFAM" id="SSF101967">
    <property type="entry name" value="Adhesin YadA, collagen-binding domain"/>
    <property type="match status" value="1"/>
</dbReference>
<keyword evidence="6" id="KW-0812">Transmembrane</keyword>
<evidence type="ECO:0000256" key="9">
    <source>
        <dbReference type="ARBA" id="ARBA00023136"/>
    </source>
</evidence>
<keyword evidence="5" id="KW-1134">Transmembrane beta strand</keyword>
<feature type="domain" description="Trimeric autotransporter adhesin YadA-like stalk" evidence="14">
    <location>
        <begin position="1547"/>
        <end position="1575"/>
    </location>
</feature>
<dbReference type="Gene3D" id="6.20.50.100">
    <property type="match status" value="1"/>
</dbReference>
<proteinExistence type="inferred from homology"/>
<keyword evidence="11" id="KW-0175">Coiled coil</keyword>
<keyword evidence="8" id="KW-0653">Protein transport</keyword>
<feature type="coiled-coil region" evidence="11">
    <location>
        <begin position="1489"/>
        <end position="1516"/>
    </location>
</feature>
<feature type="domain" description="Trimeric autotransporter adhesin YadA-like head" evidence="13">
    <location>
        <begin position="313"/>
        <end position="339"/>
    </location>
</feature>
<dbReference type="Pfam" id="PF05662">
    <property type="entry name" value="YadA_stalk"/>
    <property type="match status" value="15"/>
</dbReference>
<feature type="domain" description="Trimeric autotransporter adhesin YadA-like stalk" evidence="14">
    <location>
        <begin position="426"/>
        <end position="461"/>
    </location>
</feature>
<keyword evidence="7" id="KW-0732">Signal</keyword>
<feature type="domain" description="Trimeric autotransporter adhesin YadA-like stalk" evidence="14">
    <location>
        <begin position="1351"/>
        <end position="1389"/>
    </location>
</feature>
<comment type="caution">
    <text evidence="15">The sequence shown here is derived from an EMBL/GenBank/DDBJ whole genome shotgun (WGS) entry which is preliminary data.</text>
</comment>
<dbReference type="GO" id="GO:0015031">
    <property type="term" value="P:protein transport"/>
    <property type="evidence" value="ECO:0007669"/>
    <property type="project" value="UniProtKB-KW"/>
</dbReference>
<keyword evidence="9" id="KW-0472">Membrane</keyword>